<dbReference type="InterPro" id="IPR001611">
    <property type="entry name" value="Leu-rich_rpt"/>
</dbReference>
<dbReference type="EMBL" id="GG666600">
    <property type="protein sequence ID" value="EEN50711.1"/>
    <property type="molecule type" value="Genomic_DNA"/>
</dbReference>
<evidence type="ECO:0000313" key="3">
    <source>
        <dbReference type="EMBL" id="EEN50711.1"/>
    </source>
</evidence>
<dbReference type="Pfam" id="PF12799">
    <property type="entry name" value="LRR_4"/>
    <property type="match status" value="1"/>
</dbReference>
<dbReference type="InParanoid" id="C3Z9L5"/>
<dbReference type="PROSITE" id="PS51450">
    <property type="entry name" value="LRR"/>
    <property type="match status" value="1"/>
</dbReference>
<feature type="non-terminal residue" evidence="3">
    <location>
        <position position="59"/>
    </location>
</feature>
<evidence type="ECO:0000256" key="2">
    <source>
        <dbReference type="ARBA" id="ARBA00022737"/>
    </source>
</evidence>
<dbReference type="PANTHER" id="PTHR45712">
    <property type="entry name" value="AGAP008170-PA"/>
    <property type="match status" value="1"/>
</dbReference>
<dbReference type="InterPro" id="IPR050333">
    <property type="entry name" value="SLRP"/>
</dbReference>
<dbReference type="Gene3D" id="3.80.10.10">
    <property type="entry name" value="Ribonuclease Inhibitor"/>
    <property type="match status" value="1"/>
</dbReference>
<dbReference type="InterPro" id="IPR032675">
    <property type="entry name" value="LRR_dom_sf"/>
</dbReference>
<organism>
    <name type="scientific">Branchiostoma floridae</name>
    <name type="common">Florida lancelet</name>
    <name type="synonym">Amphioxus</name>
    <dbReference type="NCBI Taxonomy" id="7739"/>
    <lineage>
        <taxon>Eukaryota</taxon>
        <taxon>Metazoa</taxon>
        <taxon>Chordata</taxon>
        <taxon>Cephalochordata</taxon>
        <taxon>Leptocardii</taxon>
        <taxon>Amphioxiformes</taxon>
        <taxon>Branchiostomatidae</taxon>
        <taxon>Branchiostoma</taxon>
    </lineage>
</organism>
<dbReference type="PANTHER" id="PTHR45712:SF22">
    <property type="entry name" value="INSULIN-LIKE GROWTH FACTOR-BINDING PROTEIN COMPLEX ACID LABILE SUBUNIT"/>
    <property type="match status" value="1"/>
</dbReference>
<sequence length="59" mass="6870">CEGKRLKRIPQNLPKSVSHLNLKDNKITSVSKPELTRYRDLETLYLFYNKITSIQSGSF</sequence>
<accession>C3Z9L5</accession>
<protein>
    <recommendedName>
        <fullName evidence="4">Variable lymphocyte receptor B cassette</fullName>
    </recommendedName>
</protein>
<dbReference type="InterPro" id="IPR025875">
    <property type="entry name" value="Leu-rich_rpt_4"/>
</dbReference>
<evidence type="ECO:0000256" key="1">
    <source>
        <dbReference type="ARBA" id="ARBA00022614"/>
    </source>
</evidence>
<gene>
    <name evidence="3" type="ORF">BRAFLDRAFT_240452</name>
</gene>
<proteinExistence type="predicted"/>
<keyword evidence="2" id="KW-0677">Repeat</keyword>
<name>C3Z9L5_BRAFL</name>
<reference evidence="3" key="1">
    <citation type="journal article" date="2008" name="Nature">
        <title>The amphioxus genome and the evolution of the chordate karyotype.</title>
        <authorList>
            <consortium name="US DOE Joint Genome Institute (JGI-PGF)"/>
            <person name="Putnam N.H."/>
            <person name="Butts T."/>
            <person name="Ferrier D.E.K."/>
            <person name="Furlong R.F."/>
            <person name="Hellsten U."/>
            <person name="Kawashima T."/>
            <person name="Robinson-Rechavi M."/>
            <person name="Shoguchi E."/>
            <person name="Terry A."/>
            <person name="Yu J.-K."/>
            <person name="Benito-Gutierrez E.L."/>
            <person name="Dubchak I."/>
            <person name="Garcia-Fernandez J."/>
            <person name="Gibson-Brown J.J."/>
            <person name="Grigoriev I.V."/>
            <person name="Horton A.C."/>
            <person name="de Jong P.J."/>
            <person name="Jurka J."/>
            <person name="Kapitonov V.V."/>
            <person name="Kohara Y."/>
            <person name="Kuroki Y."/>
            <person name="Lindquist E."/>
            <person name="Lucas S."/>
            <person name="Osoegawa K."/>
            <person name="Pennacchio L.A."/>
            <person name="Salamov A.A."/>
            <person name="Satou Y."/>
            <person name="Sauka-Spengler T."/>
            <person name="Schmutz J."/>
            <person name="Shin-I T."/>
            <person name="Toyoda A."/>
            <person name="Bronner-Fraser M."/>
            <person name="Fujiyama A."/>
            <person name="Holland L.Z."/>
            <person name="Holland P.W.H."/>
            <person name="Satoh N."/>
            <person name="Rokhsar D.S."/>
        </authorList>
    </citation>
    <scope>NUCLEOTIDE SEQUENCE [LARGE SCALE GENOMIC DNA]</scope>
    <source>
        <strain evidence="3">S238N-H82</strain>
        <tissue evidence="3">Testes</tissue>
    </source>
</reference>
<dbReference type="SUPFAM" id="SSF52058">
    <property type="entry name" value="L domain-like"/>
    <property type="match status" value="1"/>
</dbReference>
<keyword evidence="1" id="KW-0433">Leucine-rich repeat</keyword>
<evidence type="ECO:0008006" key="4">
    <source>
        <dbReference type="Google" id="ProtNLM"/>
    </source>
</evidence>
<feature type="non-terminal residue" evidence="3">
    <location>
        <position position="1"/>
    </location>
</feature>
<dbReference type="AlphaFoldDB" id="C3Z9L5"/>